<feature type="compositionally biased region" description="Basic and acidic residues" evidence="13">
    <location>
        <begin position="392"/>
        <end position="405"/>
    </location>
</feature>
<evidence type="ECO:0000256" key="4">
    <source>
        <dbReference type="ARBA" id="ARBA00013081"/>
    </source>
</evidence>
<evidence type="ECO:0000256" key="10">
    <source>
        <dbReference type="ARBA" id="ARBA00047761"/>
    </source>
</evidence>
<dbReference type="PhylomeDB" id="A0A0G4GH77"/>
<evidence type="ECO:0000256" key="13">
    <source>
        <dbReference type="SAM" id="MobiDB-lite"/>
    </source>
</evidence>
<comment type="catalytic activity">
    <reaction evidence="11">
        <text>O-phospho-L-threonyl-[protein] + H2O = L-threonyl-[protein] + phosphate</text>
        <dbReference type="Rhea" id="RHEA:47004"/>
        <dbReference type="Rhea" id="RHEA-COMP:11060"/>
        <dbReference type="Rhea" id="RHEA-COMP:11605"/>
        <dbReference type="ChEBI" id="CHEBI:15377"/>
        <dbReference type="ChEBI" id="CHEBI:30013"/>
        <dbReference type="ChEBI" id="CHEBI:43474"/>
        <dbReference type="ChEBI" id="CHEBI:61977"/>
        <dbReference type="EC" id="3.1.3.16"/>
    </reaction>
</comment>
<dbReference type="InterPro" id="IPR001932">
    <property type="entry name" value="PPM-type_phosphatase-like_dom"/>
</dbReference>
<gene>
    <name evidence="15" type="ORF">Cvel_21891</name>
</gene>
<evidence type="ECO:0000256" key="2">
    <source>
        <dbReference type="ARBA" id="ARBA00004170"/>
    </source>
</evidence>
<evidence type="ECO:0000259" key="14">
    <source>
        <dbReference type="PROSITE" id="PS51746"/>
    </source>
</evidence>
<evidence type="ECO:0000256" key="5">
    <source>
        <dbReference type="ARBA" id="ARBA00022723"/>
    </source>
</evidence>
<comment type="cofactor">
    <cofactor evidence="1">
        <name>Mn(2+)</name>
        <dbReference type="ChEBI" id="CHEBI:29035"/>
    </cofactor>
</comment>
<reference evidence="15" key="1">
    <citation type="submission" date="2014-11" db="EMBL/GenBank/DDBJ databases">
        <authorList>
            <person name="Otto D Thomas"/>
            <person name="Naeem Raeece"/>
        </authorList>
    </citation>
    <scope>NUCLEOTIDE SEQUENCE</scope>
</reference>
<dbReference type="InterPro" id="IPR015655">
    <property type="entry name" value="PP2C"/>
</dbReference>
<feature type="region of interest" description="Disordered" evidence="13">
    <location>
        <begin position="429"/>
        <end position="450"/>
    </location>
</feature>
<comment type="catalytic activity">
    <reaction evidence="10">
        <text>O-phospho-L-seryl-[protein] + H2O = L-seryl-[protein] + phosphate</text>
        <dbReference type="Rhea" id="RHEA:20629"/>
        <dbReference type="Rhea" id="RHEA-COMP:9863"/>
        <dbReference type="Rhea" id="RHEA-COMP:11604"/>
        <dbReference type="ChEBI" id="CHEBI:15377"/>
        <dbReference type="ChEBI" id="CHEBI:29999"/>
        <dbReference type="ChEBI" id="CHEBI:43474"/>
        <dbReference type="ChEBI" id="CHEBI:83421"/>
        <dbReference type="EC" id="3.1.3.16"/>
    </reaction>
</comment>
<evidence type="ECO:0000256" key="1">
    <source>
        <dbReference type="ARBA" id="ARBA00001936"/>
    </source>
</evidence>
<dbReference type="GO" id="GO:0046872">
    <property type="term" value="F:metal ion binding"/>
    <property type="evidence" value="ECO:0007669"/>
    <property type="project" value="UniProtKB-KW"/>
</dbReference>
<dbReference type="AlphaFoldDB" id="A0A0G4GH77"/>
<dbReference type="GO" id="GO:0016020">
    <property type="term" value="C:membrane"/>
    <property type="evidence" value="ECO:0007669"/>
    <property type="project" value="UniProtKB-SubCell"/>
</dbReference>
<dbReference type="VEuPathDB" id="CryptoDB:Cvel_21891"/>
<dbReference type="CDD" id="cd00143">
    <property type="entry name" value="PP2Cc"/>
    <property type="match status" value="1"/>
</dbReference>
<dbReference type="PANTHER" id="PTHR13832:SF803">
    <property type="entry name" value="PROTEIN PHOSPHATASE 1G"/>
    <property type="match status" value="1"/>
</dbReference>
<dbReference type="GO" id="GO:0004722">
    <property type="term" value="F:protein serine/threonine phosphatase activity"/>
    <property type="evidence" value="ECO:0007669"/>
    <property type="project" value="UniProtKB-EC"/>
</dbReference>
<feature type="compositionally biased region" description="Gly residues" evidence="13">
    <location>
        <begin position="334"/>
        <end position="343"/>
    </location>
</feature>
<keyword evidence="6 12" id="KW-0378">Hydrolase</keyword>
<evidence type="ECO:0000256" key="8">
    <source>
        <dbReference type="ARBA" id="ARBA00022912"/>
    </source>
</evidence>
<dbReference type="EMBL" id="CDMZ01001209">
    <property type="protein sequence ID" value="CEM29018.1"/>
    <property type="molecule type" value="Genomic_DNA"/>
</dbReference>
<dbReference type="Pfam" id="PF00481">
    <property type="entry name" value="PP2C"/>
    <property type="match status" value="1"/>
</dbReference>
<dbReference type="Gene3D" id="3.60.40.10">
    <property type="entry name" value="PPM-type phosphatase domain"/>
    <property type="match status" value="1"/>
</dbReference>
<accession>A0A0G4GH77</accession>
<dbReference type="EC" id="3.1.3.16" evidence="4"/>
<evidence type="ECO:0000256" key="9">
    <source>
        <dbReference type="ARBA" id="ARBA00023211"/>
    </source>
</evidence>
<keyword evidence="5" id="KW-0479">Metal-binding</keyword>
<dbReference type="InterPro" id="IPR036457">
    <property type="entry name" value="PPM-type-like_dom_sf"/>
</dbReference>
<sequence length="474" mass="51209">MGASFPITSKEVVDCRVGPFRAGGASMQGYRPSMEDAMIVLAPLTKHKGKYLVGVFDGHAGFTVSQHLSRQFHRTLGELDGLDEDSIRDACLQLDAQILEDAEEQSGSTAVFAIMEKLSDDEYKILIGNIGDSRCVVMRADGSFEELTQDHKPENEEEQARILKAGGSVAINRVDGELALSRAFGDPGFKQNKNLPQSEQKVIPVPDFTETICKPGDVLVLACDGIFEDTTTETVTEWLNSALEAPRAEKKVFESLADMAAGLIDWSISRGSNDNTSAVLIGFGGDDGGSVPDDVFSLSEWYLPGVFFTASAKEAEDKEREKGEEKEEEDDQESGGGKAGGGFRSRYRNDARHVGLDPFEMEKEAVKSDRTLHGAQGSDSLRAALPDLLKQQREGFRKPLPRTEETNTFTEGGAFGKPLVCIPRQFRERPKPTADAEGGGGMGGTGIPMSALAGNPLLAALLSRVVRIGNEEGE</sequence>
<dbReference type="PANTHER" id="PTHR13832">
    <property type="entry name" value="PROTEIN PHOSPHATASE 2C"/>
    <property type="match status" value="1"/>
</dbReference>
<dbReference type="SUPFAM" id="SSF81606">
    <property type="entry name" value="PP2C-like"/>
    <property type="match status" value="1"/>
</dbReference>
<dbReference type="InterPro" id="IPR000222">
    <property type="entry name" value="PP2C_BS"/>
</dbReference>
<comment type="similarity">
    <text evidence="3 12">Belongs to the PP2C family.</text>
</comment>
<comment type="subcellular location">
    <subcellularLocation>
        <location evidence="2">Membrane</location>
        <topology evidence="2">Peripheral membrane protein</topology>
    </subcellularLocation>
</comment>
<evidence type="ECO:0000313" key="15">
    <source>
        <dbReference type="EMBL" id="CEM29018.1"/>
    </source>
</evidence>
<feature type="region of interest" description="Disordered" evidence="13">
    <location>
        <begin position="392"/>
        <end position="416"/>
    </location>
</feature>
<feature type="compositionally biased region" description="Gly residues" evidence="13">
    <location>
        <begin position="437"/>
        <end position="446"/>
    </location>
</feature>
<feature type="domain" description="PPM-type phosphatase" evidence="14">
    <location>
        <begin position="21"/>
        <end position="283"/>
    </location>
</feature>
<evidence type="ECO:0000256" key="6">
    <source>
        <dbReference type="ARBA" id="ARBA00022801"/>
    </source>
</evidence>
<evidence type="ECO:0000256" key="7">
    <source>
        <dbReference type="ARBA" id="ARBA00022842"/>
    </source>
</evidence>
<protein>
    <recommendedName>
        <fullName evidence="4">protein-serine/threonine phosphatase</fullName>
        <ecNumber evidence="4">3.1.3.16</ecNumber>
    </recommendedName>
</protein>
<name>A0A0G4GH77_9ALVE</name>
<evidence type="ECO:0000256" key="3">
    <source>
        <dbReference type="ARBA" id="ARBA00006702"/>
    </source>
</evidence>
<dbReference type="SMART" id="SM00332">
    <property type="entry name" value="PP2Cc"/>
    <property type="match status" value="1"/>
</dbReference>
<keyword evidence="9" id="KW-0464">Manganese</keyword>
<keyword evidence="8 12" id="KW-0904">Protein phosphatase</keyword>
<evidence type="ECO:0000256" key="11">
    <source>
        <dbReference type="ARBA" id="ARBA00048336"/>
    </source>
</evidence>
<dbReference type="PROSITE" id="PS01032">
    <property type="entry name" value="PPM_1"/>
    <property type="match status" value="1"/>
</dbReference>
<evidence type="ECO:0000256" key="12">
    <source>
        <dbReference type="RuleBase" id="RU003465"/>
    </source>
</evidence>
<dbReference type="PROSITE" id="PS51746">
    <property type="entry name" value="PPM_2"/>
    <property type="match status" value="1"/>
</dbReference>
<proteinExistence type="inferred from homology"/>
<feature type="compositionally biased region" description="Basic and acidic residues" evidence="13">
    <location>
        <begin position="313"/>
        <end position="325"/>
    </location>
</feature>
<organism evidence="15">
    <name type="scientific">Chromera velia CCMP2878</name>
    <dbReference type="NCBI Taxonomy" id="1169474"/>
    <lineage>
        <taxon>Eukaryota</taxon>
        <taxon>Sar</taxon>
        <taxon>Alveolata</taxon>
        <taxon>Colpodellida</taxon>
        <taxon>Chromeraceae</taxon>
        <taxon>Chromera</taxon>
    </lineage>
</organism>
<keyword evidence="7" id="KW-0460">Magnesium</keyword>
<feature type="region of interest" description="Disordered" evidence="13">
    <location>
        <begin position="313"/>
        <end position="347"/>
    </location>
</feature>